<protein>
    <submittedName>
        <fullName evidence="2">Uncharacterized protein</fullName>
    </submittedName>
</protein>
<dbReference type="AlphaFoldDB" id="A0A1F6CSF3"/>
<comment type="caution">
    <text evidence="2">The sequence shown here is derived from an EMBL/GenBank/DDBJ whole genome shotgun (WGS) entry which is preliminary data.</text>
</comment>
<gene>
    <name evidence="2" type="ORF">A2704_06180</name>
</gene>
<organism evidence="2 3">
    <name type="scientific">Candidatus Kaiserbacteria bacterium RIFCSPHIGHO2_01_FULL_54_36b</name>
    <dbReference type="NCBI Taxonomy" id="1798483"/>
    <lineage>
        <taxon>Bacteria</taxon>
        <taxon>Candidatus Kaiseribacteriota</taxon>
    </lineage>
</organism>
<keyword evidence="1" id="KW-0812">Transmembrane</keyword>
<feature type="transmembrane region" description="Helical" evidence="1">
    <location>
        <begin position="30"/>
        <end position="49"/>
    </location>
</feature>
<evidence type="ECO:0000256" key="1">
    <source>
        <dbReference type="SAM" id="Phobius"/>
    </source>
</evidence>
<reference evidence="2 3" key="1">
    <citation type="journal article" date="2016" name="Nat. Commun.">
        <title>Thousands of microbial genomes shed light on interconnected biogeochemical processes in an aquifer system.</title>
        <authorList>
            <person name="Anantharaman K."/>
            <person name="Brown C.T."/>
            <person name="Hug L.A."/>
            <person name="Sharon I."/>
            <person name="Castelle C.J."/>
            <person name="Probst A.J."/>
            <person name="Thomas B.C."/>
            <person name="Singh A."/>
            <person name="Wilkins M.J."/>
            <person name="Karaoz U."/>
            <person name="Brodie E.L."/>
            <person name="Williams K.H."/>
            <person name="Hubbard S.S."/>
            <person name="Banfield J.F."/>
        </authorList>
    </citation>
    <scope>NUCLEOTIDE SEQUENCE [LARGE SCALE GENOMIC DNA]</scope>
</reference>
<name>A0A1F6CSF3_9BACT</name>
<keyword evidence="1" id="KW-1133">Transmembrane helix</keyword>
<evidence type="ECO:0000313" key="3">
    <source>
        <dbReference type="Proteomes" id="UP000176445"/>
    </source>
</evidence>
<proteinExistence type="predicted"/>
<keyword evidence="1" id="KW-0472">Membrane</keyword>
<accession>A0A1F6CSF3</accession>
<dbReference type="Proteomes" id="UP000176445">
    <property type="component" value="Unassembled WGS sequence"/>
</dbReference>
<evidence type="ECO:0000313" key="2">
    <source>
        <dbReference type="EMBL" id="OGG52055.1"/>
    </source>
</evidence>
<sequence>MKFGSTLWRDLRETLRGKYEPARVRVLADLYWRTLLTVTFVALVLVFLYSTWGLLRILDSLGAALDTSAPPPAALDRSELNATIQAFEARKTQFEDLKTNLPAAIRDPSI</sequence>
<dbReference type="EMBL" id="MFKW01000005">
    <property type="protein sequence ID" value="OGG52055.1"/>
    <property type="molecule type" value="Genomic_DNA"/>
</dbReference>